<feature type="region of interest" description="Disordered" evidence="1">
    <location>
        <begin position="436"/>
        <end position="482"/>
    </location>
</feature>
<proteinExistence type="predicted"/>
<protein>
    <submittedName>
        <fullName evidence="2">Uncharacterized protein</fullName>
    </submittedName>
</protein>
<name>R0JBZ1_ANAPL</name>
<organism evidence="2 3">
    <name type="scientific">Anas platyrhynchos</name>
    <name type="common">Mallard</name>
    <name type="synonym">Anas boschas</name>
    <dbReference type="NCBI Taxonomy" id="8839"/>
    <lineage>
        <taxon>Eukaryota</taxon>
        <taxon>Metazoa</taxon>
        <taxon>Chordata</taxon>
        <taxon>Craniata</taxon>
        <taxon>Vertebrata</taxon>
        <taxon>Euteleostomi</taxon>
        <taxon>Archelosauria</taxon>
        <taxon>Archosauria</taxon>
        <taxon>Dinosauria</taxon>
        <taxon>Saurischia</taxon>
        <taxon>Theropoda</taxon>
        <taxon>Coelurosauria</taxon>
        <taxon>Aves</taxon>
        <taxon>Neognathae</taxon>
        <taxon>Galloanserae</taxon>
        <taxon>Anseriformes</taxon>
        <taxon>Anatidae</taxon>
        <taxon>Anatinae</taxon>
        <taxon>Anas</taxon>
    </lineage>
</organism>
<dbReference type="AlphaFoldDB" id="R0JBZ1"/>
<sequence length="532" mass="58860">MTYFLAAARSPTTPLSRRHASTKAAKATFGHDLLSGSGEKPHRPALICQLTPLGPAGYQRATSSPDTQCRDLVNGFNDDKKSLEILSKSTLHGMGNSSTGLIRAGLLDKTLPTATTIPISKTDTNVTTTQAHVALNMRTASLGYVGSADIRILLHKAIISQTACCYGLQAPPFSSKWSGMPLSLDRAVQHNSTTEEKGRRKGAPQNRATQEKGTHVEKSCRCTADQPWKCKSRKTFNHLSIMQAHLQFAITDDIQSQTVCSRLDFGMQHLYLAPPHICLLRKSLIKHKMFQRLKTRSLKGTDAVQHPLPYSHRCRCCDTPEAASVAPAGSTRTQDGPSRHAVFVLNRLGSNWQLHLVSIVRDVSIIRSAFSQAAVMQNLLRARRVHLDVTPPISAFFMLISVTNFWTRSYKAQQFQSQPRERSDIPAACRSCARGAPFTGHPERRDPVPEPSHRCSSKARDREFREGSLRSSSREETGNLSASHQAYFSEENKLTDLVSVQFKNHSTSELLAGHQHHFVIMECHTKNIAITG</sequence>
<keyword evidence="3" id="KW-1185">Reference proteome</keyword>
<dbReference type="EMBL" id="KB744734">
    <property type="protein sequence ID" value="EOA94486.1"/>
    <property type="molecule type" value="Genomic_DNA"/>
</dbReference>
<evidence type="ECO:0000313" key="3">
    <source>
        <dbReference type="Proteomes" id="UP000296049"/>
    </source>
</evidence>
<reference evidence="3" key="1">
    <citation type="journal article" date="2013" name="Nat. Genet.">
        <title>The duck genome and transcriptome provide insight into an avian influenza virus reservoir species.</title>
        <authorList>
            <person name="Huang Y."/>
            <person name="Li Y."/>
            <person name="Burt D.W."/>
            <person name="Chen H."/>
            <person name="Zhang Y."/>
            <person name="Qian W."/>
            <person name="Kim H."/>
            <person name="Gan S."/>
            <person name="Zhao Y."/>
            <person name="Li J."/>
            <person name="Yi K."/>
            <person name="Feng H."/>
            <person name="Zhu P."/>
            <person name="Li B."/>
            <person name="Liu Q."/>
            <person name="Fairley S."/>
            <person name="Magor K.E."/>
            <person name="Du Z."/>
            <person name="Hu X."/>
            <person name="Goodman L."/>
            <person name="Tafer H."/>
            <person name="Vignal A."/>
            <person name="Lee T."/>
            <person name="Kim K.W."/>
            <person name="Sheng Z."/>
            <person name="An Y."/>
            <person name="Searle S."/>
            <person name="Herrero J."/>
            <person name="Groenen M.A."/>
            <person name="Crooijmans R.P."/>
            <person name="Faraut T."/>
            <person name="Cai Q."/>
            <person name="Webster R.G."/>
            <person name="Aldridge J.R."/>
            <person name="Warren W.C."/>
            <person name="Bartschat S."/>
            <person name="Kehr S."/>
            <person name="Marz M."/>
            <person name="Stadler P.F."/>
            <person name="Smith J."/>
            <person name="Kraus R.H."/>
            <person name="Zhao Y."/>
            <person name="Ren L."/>
            <person name="Fei J."/>
            <person name="Morisson M."/>
            <person name="Kaiser P."/>
            <person name="Griffin D.K."/>
            <person name="Rao M."/>
            <person name="Pitel F."/>
            <person name="Wang J."/>
            <person name="Li N."/>
        </authorList>
    </citation>
    <scope>NUCLEOTIDE SEQUENCE [LARGE SCALE GENOMIC DNA]</scope>
</reference>
<gene>
    <name evidence="2" type="ORF">Anapl_16548</name>
</gene>
<evidence type="ECO:0000313" key="2">
    <source>
        <dbReference type="EMBL" id="EOA94486.1"/>
    </source>
</evidence>
<dbReference type="Proteomes" id="UP000296049">
    <property type="component" value="Unassembled WGS sequence"/>
</dbReference>
<accession>R0JBZ1</accession>
<feature type="compositionally biased region" description="Basic and acidic residues" evidence="1">
    <location>
        <begin position="441"/>
        <end position="477"/>
    </location>
</feature>
<feature type="region of interest" description="Disordered" evidence="1">
    <location>
        <begin position="188"/>
        <end position="216"/>
    </location>
</feature>
<evidence type="ECO:0000256" key="1">
    <source>
        <dbReference type="SAM" id="MobiDB-lite"/>
    </source>
</evidence>